<proteinExistence type="predicted"/>
<feature type="region of interest" description="Disordered" evidence="1">
    <location>
        <begin position="27"/>
        <end position="56"/>
    </location>
</feature>
<evidence type="ECO:0000313" key="4">
    <source>
        <dbReference type="EMBL" id="PLW54310.1"/>
    </source>
</evidence>
<reference evidence="5 6" key="1">
    <citation type="submission" date="2017-11" db="EMBL/GenBank/DDBJ databases">
        <title>De novo assembly and phasing of dikaryotic genomes from two isolates of Puccinia coronata f. sp. avenae, the causal agent of oat crown rust.</title>
        <authorList>
            <person name="Miller M.E."/>
            <person name="Zhang Y."/>
            <person name="Omidvar V."/>
            <person name="Sperschneider J."/>
            <person name="Schwessinger B."/>
            <person name="Raley C."/>
            <person name="Palmer J.M."/>
            <person name="Garnica D."/>
            <person name="Upadhyaya N."/>
            <person name="Rathjen J."/>
            <person name="Taylor J.M."/>
            <person name="Park R.F."/>
            <person name="Dodds P.N."/>
            <person name="Hirsch C.D."/>
            <person name="Kianian S.F."/>
            <person name="Figueroa M."/>
        </authorList>
    </citation>
    <scope>NUCLEOTIDE SEQUENCE [LARGE SCALE GENOMIC DNA]</scope>
    <source>
        <strain evidence="4">12NC29</strain>
        <strain evidence="2">12SD80</strain>
    </source>
</reference>
<gene>
    <name evidence="4" type="ORF">PCANC_05192</name>
    <name evidence="3" type="ORF">PCASD_00384</name>
    <name evidence="2" type="ORF">PCASD_05248</name>
</gene>
<organism evidence="2 6">
    <name type="scientific">Puccinia coronata f. sp. avenae</name>
    <dbReference type="NCBI Taxonomy" id="200324"/>
    <lineage>
        <taxon>Eukaryota</taxon>
        <taxon>Fungi</taxon>
        <taxon>Dikarya</taxon>
        <taxon>Basidiomycota</taxon>
        <taxon>Pucciniomycotina</taxon>
        <taxon>Pucciniomycetes</taxon>
        <taxon>Pucciniales</taxon>
        <taxon>Pucciniaceae</taxon>
        <taxon>Puccinia</taxon>
    </lineage>
</organism>
<dbReference type="EMBL" id="PGCI01000604">
    <property type="protein sequence ID" value="PLW24758.1"/>
    <property type="molecule type" value="Genomic_DNA"/>
</dbReference>
<dbReference type="Proteomes" id="UP000235392">
    <property type="component" value="Unassembled WGS sequence"/>
</dbReference>
<dbReference type="AlphaFoldDB" id="A0A2N5TH86"/>
<evidence type="ECO:0000313" key="3">
    <source>
        <dbReference type="EMBL" id="PLW51419.1"/>
    </source>
</evidence>
<name>A0A2N5TH86_9BASI</name>
<comment type="caution">
    <text evidence="2">The sequence shown here is derived from an EMBL/GenBank/DDBJ whole genome shotgun (WGS) entry which is preliminary data.</text>
</comment>
<evidence type="ECO:0000313" key="5">
    <source>
        <dbReference type="Proteomes" id="UP000235388"/>
    </source>
</evidence>
<evidence type="ECO:0000256" key="1">
    <source>
        <dbReference type="SAM" id="MobiDB-lite"/>
    </source>
</evidence>
<dbReference type="EMBL" id="PGCI01000005">
    <property type="protein sequence ID" value="PLW51419.1"/>
    <property type="molecule type" value="Genomic_DNA"/>
</dbReference>
<protein>
    <submittedName>
        <fullName evidence="2">Uncharacterized protein</fullName>
    </submittedName>
</protein>
<keyword evidence="5" id="KW-1185">Reference proteome</keyword>
<dbReference type="Proteomes" id="UP000235388">
    <property type="component" value="Unassembled WGS sequence"/>
</dbReference>
<evidence type="ECO:0000313" key="6">
    <source>
        <dbReference type="Proteomes" id="UP000235392"/>
    </source>
</evidence>
<sequence length="56" mass="5991">MSNSTAVHEDRTLASLVEGVGPQQTIHNDLARLSAPPGSSRGRRPLWLAPRVKATS</sequence>
<accession>A0A2N5TH86</accession>
<dbReference type="EMBL" id="PGCJ01000048">
    <property type="protein sequence ID" value="PLW54310.1"/>
    <property type="molecule type" value="Genomic_DNA"/>
</dbReference>
<evidence type="ECO:0000313" key="2">
    <source>
        <dbReference type="EMBL" id="PLW24758.1"/>
    </source>
</evidence>